<gene>
    <name evidence="2" type="ORF">RhiirA1_484745</name>
</gene>
<reference evidence="2 3" key="2">
    <citation type="submission" date="2017-10" db="EMBL/GenBank/DDBJ databases">
        <title>Genome analyses suggest a sexual origin of heterokaryosis in a supposedly ancient asexual fungus.</title>
        <authorList>
            <person name="Corradi N."/>
            <person name="Sedzielewska K."/>
            <person name="Noel J."/>
            <person name="Charron P."/>
            <person name="Farinelli L."/>
            <person name="Marton T."/>
            <person name="Kruger M."/>
            <person name="Pelin A."/>
            <person name="Brachmann A."/>
            <person name="Corradi N."/>
        </authorList>
    </citation>
    <scope>NUCLEOTIDE SEQUENCE [LARGE SCALE GENOMIC DNA]</scope>
    <source>
        <strain evidence="2 3">A1</strain>
    </source>
</reference>
<proteinExistence type="predicted"/>
<dbReference type="Gene3D" id="2.60.40.1260">
    <property type="entry name" value="Lamin Tail domain"/>
    <property type="match status" value="1"/>
</dbReference>
<evidence type="ECO:0000313" key="2">
    <source>
        <dbReference type="EMBL" id="PKC51016.1"/>
    </source>
</evidence>
<name>A0A2N0QIZ4_9GLOM</name>
<evidence type="ECO:0000313" key="3">
    <source>
        <dbReference type="Proteomes" id="UP000232688"/>
    </source>
</evidence>
<dbReference type="VEuPathDB" id="FungiDB:RhiirA1_484745"/>
<evidence type="ECO:0000259" key="1">
    <source>
        <dbReference type="PROSITE" id="PS51841"/>
    </source>
</evidence>
<feature type="domain" description="LTD" evidence="1">
    <location>
        <begin position="20"/>
        <end position="162"/>
    </location>
</feature>
<dbReference type="InterPro" id="IPR036415">
    <property type="entry name" value="Lamin_tail_dom_sf"/>
</dbReference>
<dbReference type="SUPFAM" id="SSF74853">
    <property type="entry name" value="Lamin A/C globular tail domain"/>
    <property type="match status" value="1"/>
</dbReference>
<accession>A0A2N0QIZ4</accession>
<sequence>VKTNGHSFNILADEWTGIGATSSISPPKSNNPTNSKAINKGTSEIAIINRDLKADTISIINSGSSSVNMSDWTLKSVEGNQTFEFPNFSLAPGEIIVITSGPDAKEGKGYLKWTNSSIWLNTDRYEGDYAIFFKRPDELEQLRIHKQNLGQELEEGVIVQITEDGKGYTIELLQEDTKNAKKQINDLINELKN</sequence>
<dbReference type="InterPro" id="IPR001322">
    <property type="entry name" value="Lamin_tail_dom"/>
</dbReference>
<feature type="non-terminal residue" evidence="2">
    <location>
        <position position="1"/>
    </location>
</feature>
<dbReference type="Proteomes" id="UP000232688">
    <property type="component" value="Unassembled WGS sequence"/>
</dbReference>
<dbReference type="AlphaFoldDB" id="A0A2N0QIZ4"/>
<protein>
    <recommendedName>
        <fullName evidence="1">LTD domain-containing protein</fullName>
    </recommendedName>
</protein>
<organism evidence="2 3">
    <name type="scientific">Rhizophagus irregularis</name>
    <dbReference type="NCBI Taxonomy" id="588596"/>
    <lineage>
        <taxon>Eukaryota</taxon>
        <taxon>Fungi</taxon>
        <taxon>Fungi incertae sedis</taxon>
        <taxon>Mucoromycota</taxon>
        <taxon>Glomeromycotina</taxon>
        <taxon>Glomeromycetes</taxon>
        <taxon>Glomerales</taxon>
        <taxon>Glomeraceae</taxon>
        <taxon>Rhizophagus</taxon>
    </lineage>
</organism>
<comment type="caution">
    <text evidence="2">The sequence shown here is derived from an EMBL/GenBank/DDBJ whole genome shotgun (WGS) entry which is preliminary data.</text>
</comment>
<dbReference type="PROSITE" id="PS51841">
    <property type="entry name" value="LTD"/>
    <property type="match status" value="1"/>
</dbReference>
<reference evidence="2 3" key="1">
    <citation type="submission" date="2017-10" db="EMBL/GenBank/DDBJ databases">
        <title>Extensive intraspecific genome diversity in a model arbuscular mycorrhizal fungus.</title>
        <authorList>
            <person name="Chen E.C.H."/>
            <person name="Morin E."/>
            <person name="Baudet D."/>
            <person name="Noel J."/>
            <person name="Ndikumana S."/>
            <person name="Charron P."/>
            <person name="St-Onge C."/>
            <person name="Giorgi J."/>
            <person name="Grigoriev I.V."/>
            <person name="Roux C."/>
            <person name="Martin F.M."/>
            <person name="Corradi N."/>
        </authorList>
    </citation>
    <scope>NUCLEOTIDE SEQUENCE [LARGE SCALE GENOMIC DNA]</scope>
    <source>
        <strain evidence="2 3">A1</strain>
    </source>
</reference>
<dbReference type="EMBL" id="LLXH01008517">
    <property type="protein sequence ID" value="PKC51016.1"/>
    <property type="molecule type" value="Genomic_DNA"/>
</dbReference>
<dbReference type="Pfam" id="PF00932">
    <property type="entry name" value="LTD"/>
    <property type="match status" value="1"/>
</dbReference>